<keyword evidence="2" id="KW-0238">DNA-binding</keyword>
<feature type="domain" description="HTH araC/xylS-type" evidence="4">
    <location>
        <begin position="219"/>
        <end position="317"/>
    </location>
</feature>
<keyword evidence="1" id="KW-0805">Transcription regulation</keyword>
<dbReference type="Gene3D" id="1.10.10.60">
    <property type="entry name" value="Homeodomain-like"/>
    <property type="match status" value="1"/>
</dbReference>
<organism evidence="5 6">
    <name type="scientific">Kluyvera cryocrescens</name>
    <name type="common">Kluyvera citrophila</name>
    <dbReference type="NCBI Taxonomy" id="580"/>
    <lineage>
        <taxon>Bacteria</taxon>
        <taxon>Pseudomonadati</taxon>
        <taxon>Pseudomonadota</taxon>
        <taxon>Gammaproteobacteria</taxon>
        <taxon>Enterobacterales</taxon>
        <taxon>Enterobacteriaceae</taxon>
        <taxon>Kluyvera</taxon>
    </lineage>
</organism>
<evidence type="ECO:0000256" key="1">
    <source>
        <dbReference type="ARBA" id="ARBA00023015"/>
    </source>
</evidence>
<dbReference type="Proteomes" id="UP000401081">
    <property type="component" value="Unassembled WGS sequence"/>
</dbReference>
<reference evidence="5 6" key="1">
    <citation type="submission" date="2019-03" db="EMBL/GenBank/DDBJ databases">
        <authorList>
            <consortium name="Pathogen Informatics"/>
        </authorList>
    </citation>
    <scope>NUCLEOTIDE SEQUENCE [LARGE SCALE GENOMIC DNA]</scope>
    <source>
        <strain evidence="5 6">NCTC12993</strain>
    </source>
</reference>
<evidence type="ECO:0000256" key="2">
    <source>
        <dbReference type="ARBA" id="ARBA00023125"/>
    </source>
</evidence>
<evidence type="ECO:0000313" key="5">
    <source>
        <dbReference type="EMBL" id="VFS90783.1"/>
    </source>
</evidence>
<dbReference type="SUPFAM" id="SSF46689">
    <property type="entry name" value="Homeodomain-like"/>
    <property type="match status" value="2"/>
</dbReference>
<evidence type="ECO:0000256" key="3">
    <source>
        <dbReference type="ARBA" id="ARBA00023163"/>
    </source>
</evidence>
<dbReference type="GeneID" id="99779225"/>
<dbReference type="InterPro" id="IPR052158">
    <property type="entry name" value="INH-QAR"/>
</dbReference>
<dbReference type="InterPro" id="IPR002818">
    <property type="entry name" value="DJ-1/PfpI"/>
</dbReference>
<dbReference type="RefSeq" id="WP_313842941.1">
    <property type="nucleotide sequence ID" value="NZ_CALMQG010000025.1"/>
</dbReference>
<sequence>MMKRVIAILAVPGVQLLDVSGPLDVFAEANRQLRRQVYEPVVVSLETLEVASSSGVRLMANYRLEEAQALQVNTFLLAGAPDVWQQSLTETQKGQIRALCENSDRYGSVCTGAFLLAQTGLLTQRKITTHWASATRLSADYPQVEVDADALYVADGPVRTAAGVTSGMDLAIRLVEEDLGREVAQDVACNLVMFFRRPVNQGHFIRRSAISLSGRNAFQDLQRWTLANLATVASLNDMAAHIGLSVRHLARLFRQEMDMAAGEWLEAGRIDRAKMLLESDALPLKTIASQCGYASADVLRRAFIKRVGMTPSMYRRLNVARPWAE</sequence>
<evidence type="ECO:0000313" key="6">
    <source>
        <dbReference type="Proteomes" id="UP000401081"/>
    </source>
</evidence>
<dbReference type="InterPro" id="IPR018060">
    <property type="entry name" value="HTH_AraC"/>
</dbReference>
<dbReference type="CDD" id="cd03137">
    <property type="entry name" value="GATase1_AraC_1"/>
    <property type="match status" value="1"/>
</dbReference>
<dbReference type="PANTHER" id="PTHR43130">
    <property type="entry name" value="ARAC-FAMILY TRANSCRIPTIONAL REGULATOR"/>
    <property type="match status" value="1"/>
</dbReference>
<dbReference type="Pfam" id="PF01965">
    <property type="entry name" value="DJ-1_PfpI"/>
    <property type="match status" value="1"/>
</dbReference>
<dbReference type="GO" id="GO:0003700">
    <property type="term" value="F:DNA-binding transcription factor activity"/>
    <property type="evidence" value="ECO:0007669"/>
    <property type="project" value="InterPro"/>
</dbReference>
<dbReference type="AlphaFoldDB" id="A0A485D1T5"/>
<dbReference type="Gene3D" id="3.40.50.880">
    <property type="match status" value="1"/>
</dbReference>
<dbReference type="PANTHER" id="PTHR43130:SF3">
    <property type="entry name" value="HTH-TYPE TRANSCRIPTIONAL REGULATOR RV1931C"/>
    <property type="match status" value="1"/>
</dbReference>
<dbReference type="PROSITE" id="PS01124">
    <property type="entry name" value="HTH_ARAC_FAMILY_2"/>
    <property type="match status" value="1"/>
</dbReference>
<dbReference type="SUPFAM" id="SSF52317">
    <property type="entry name" value="Class I glutamine amidotransferase-like"/>
    <property type="match status" value="1"/>
</dbReference>
<accession>A0A485D1T5</accession>
<evidence type="ECO:0000259" key="4">
    <source>
        <dbReference type="PROSITE" id="PS01124"/>
    </source>
</evidence>
<keyword evidence="6" id="KW-1185">Reference proteome</keyword>
<name>A0A485D1T5_KLUCR</name>
<keyword evidence="3" id="KW-0804">Transcription</keyword>
<gene>
    <name evidence="5" type="primary">rob_5</name>
    <name evidence="5" type="ORF">NCTC12993_07500</name>
</gene>
<dbReference type="EMBL" id="CAADJD010000034">
    <property type="protein sequence ID" value="VFS90783.1"/>
    <property type="molecule type" value="Genomic_DNA"/>
</dbReference>
<dbReference type="GO" id="GO:0043565">
    <property type="term" value="F:sequence-specific DNA binding"/>
    <property type="evidence" value="ECO:0007669"/>
    <property type="project" value="InterPro"/>
</dbReference>
<dbReference type="InterPro" id="IPR018062">
    <property type="entry name" value="HTH_AraC-typ_CS"/>
</dbReference>
<protein>
    <submittedName>
        <fullName evidence="5">Right origin-binding protein</fullName>
    </submittedName>
</protein>
<proteinExistence type="predicted"/>
<dbReference type="InterPro" id="IPR009057">
    <property type="entry name" value="Homeodomain-like_sf"/>
</dbReference>
<dbReference type="SMART" id="SM00342">
    <property type="entry name" value="HTH_ARAC"/>
    <property type="match status" value="1"/>
</dbReference>
<dbReference type="Pfam" id="PF12833">
    <property type="entry name" value="HTH_18"/>
    <property type="match status" value="1"/>
</dbReference>
<dbReference type="PROSITE" id="PS00041">
    <property type="entry name" value="HTH_ARAC_FAMILY_1"/>
    <property type="match status" value="1"/>
</dbReference>
<dbReference type="InterPro" id="IPR029062">
    <property type="entry name" value="Class_I_gatase-like"/>
</dbReference>